<evidence type="ECO:0000256" key="10">
    <source>
        <dbReference type="ARBA" id="ARBA00048898"/>
    </source>
</evidence>
<dbReference type="FunFam" id="3.40.50.10440:FF:000001">
    <property type="entry name" value="Dihydroxyacetone kinase, DhaK subunit"/>
    <property type="match status" value="1"/>
</dbReference>
<keyword evidence="14" id="KW-1185">Reference proteome</keyword>
<dbReference type="InterPro" id="IPR036117">
    <property type="entry name" value="DhaL_dom_sf"/>
</dbReference>
<dbReference type="Gene3D" id="3.30.1180.20">
    <property type="entry name" value="Dihydroxyacetone kinase, domain 2"/>
    <property type="match status" value="1"/>
</dbReference>
<gene>
    <name evidence="13" type="ORF">EW146_g574</name>
</gene>
<feature type="domain" description="DhaL" evidence="11">
    <location>
        <begin position="411"/>
        <end position="514"/>
    </location>
</feature>
<dbReference type="Pfam" id="PF02734">
    <property type="entry name" value="Dak2"/>
    <property type="match status" value="1"/>
</dbReference>
<dbReference type="PANTHER" id="PTHR28629:SF14">
    <property type="entry name" value="DIHYDROXYACETONE KINASE 1"/>
    <property type="match status" value="1"/>
</dbReference>
<sequence>MSNKHIFNSPQGLVLKSLRGAVALNPALRLHAPSKSVYVAHPSLHTRVALVAGGGAGHEPAHASYTGRGMLAASVSGDIFASPSARQILTAIELAIASSSSDKSSLRDVLLIINNYTGDRLNFGLALARARALYADLKIDAVVVADDVSLLRGGALVGPRGLAGNILVCKVLGAYVETGAALEDVKRLADAVVGGALASVGVGLDHCHVPGRSADAEGRAKKGGGKFEGPEGLVAEMLAMILAPRDGMAEGREKEEAFMAIGKMHTEADETVLFVNNLGGMSQLEMGALLDEILNQLDASDIRPRRVYCSAYMTSLNAPGFSLTLLNLSRVYRTLHLTAQDLDILALLDAPTDAHAWLGVRSWPIYSNTQTESEAEAEQLLRTLKPRTEESHGEGRGEETTYWRAADISVGQVQAGIRAACMRVLEVEKDLTAFDTVVGDGDCGETFTAGARAVLRALDNGELEIGKTSPAMLMRRLGGTLEDSMGGTMGARAYFFFHRSPQLSTYTLSVLTFS</sequence>
<evidence type="ECO:0000256" key="7">
    <source>
        <dbReference type="ARBA" id="ARBA00022798"/>
    </source>
</evidence>
<dbReference type="PROSITE" id="PS51480">
    <property type="entry name" value="DHAL"/>
    <property type="match status" value="1"/>
</dbReference>
<evidence type="ECO:0000313" key="14">
    <source>
        <dbReference type="Proteomes" id="UP000310158"/>
    </source>
</evidence>
<dbReference type="UniPathway" id="UPA00617">
    <property type="reaction ID" value="UER00669"/>
</dbReference>
<evidence type="ECO:0000256" key="8">
    <source>
        <dbReference type="ARBA" id="ARBA00022840"/>
    </source>
</evidence>
<keyword evidence="6" id="KW-0418">Kinase</keyword>
<dbReference type="SUPFAM" id="SSF82549">
    <property type="entry name" value="DAK1/DegV-like"/>
    <property type="match status" value="1"/>
</dbReference>
<dbReference type="OrthoDB" id="1724672at2759"/>
<feature type="domain" description="DhaK" evidence="12">
    <location>
        <begin position="9"/>
        <end position="357"/>
    </location>
</feature>
<dbReference type="Proteomes" id="UP000310158">
    <property type="component" value="Unassembled WGS sequence"/>
</dbReference>
<dbReference type="GO" id="GO:0050354">
    <property type="term" value="F:triokinase activity"/>
    <property type="evidence" value="ECO:0007669"/>
    <property type="project" value="UniProtKB-EC"/>
</dbReference>
<keyword evidence="8" id="KW-0067">ATP-binding</keyword>
<protein>
    <recommendedName>
        <fullName evidence="15">DhaK domain-containing protein</fullName>
    </recommendedName>
</protein>
<dbReference type="Gene3D" id="1.25.40.340">
    <property type="match status" value="1"/>
</dbReference>
<dbReference type="PANTHER" id="PTHR28629">
    <property type="entry name" value="TRIOKINASE/FMN CYCLASE"/>
    <property type="match status" value="1"/>
</dbReference>
<keyword evidence="7" id="KW-0319">Glycerol metabolism</keyword>
<dbReference type="GO" id="GO:0005524">
    <property type="term" value="F:ATP binding"/>
    <property type="evidence" value="ECO:0007669"/>
    <property type="project" value="UniProtKB-KW"/>
</dbReference>
<evidence type="ECO:0008006" key="15">
    <source>
        <dbReference type="Google" id="ProtNLM"/>
    </source>
</evidence>
<dbReference type="Pfam" id="PF02733">
    <property type="entry name" value="Dak1"/>
    <property type="match status" value="1"/>
</dbReference>
<evidence type="ECO:0000256" key="3">
    <source>
        <dbReference type="ARBA" id="ARBA00008757"/>
    </source>
</evidence>
<dbReference type="EMBL" id="SGPL01000012">
    <property type="protein sequence ID" value="THH20892.1"/>
    <property type="molecule type" value="Genomic_DNA"/>
</dbReference>
<evidence type="ECO:0000259" key="11">
    <source>
        <dbReference type="PROSITE" id="PS51480"/>
    </source>
</evidence>
<evidence type="ECO:0000256" key="6">
    <source>
        <dbReference type="ARBA" id="ARBA00022777"/>
    </source>
</evidence>
<evidence type="ECO:0000259" key="12">
    <source>
        <dbReference type="PROSITE" id="PS51481"/>
    </source>
</evidence>
<dbReference type="InterPro" id="IPR050861">
    <property type="entry name" value="Dihydroxyacetone_Kinase"/>
</dbReference>
<dbReference type="PROSITE" id="PS51481">
    <property type="entry name" value="DHAK"/>
    <property type="match status" value="1"/>
</dbReference>
<keyword evidence="4" id="KW-0808">Transferase</keyword>
<comment type="pathway">
    <text evidence="2">Polyol metabolism; glycerol fermentation; glycerone phosphate from glycerol (oxidative route): step 2/2.</text>
</comment>
<organism evidence="13 14">
    <name type="scientific">Bondarzewia mesenterica</name>
    <dbReference type="NCBI Taxonomy" id="1095465"/>
    <lineage>
        <taxon>Eukaryota</taxon>
        <taxon>Fungi</taxon>
        <taxon>Dikarya</taxon>
        <taxon>Basidiomycota</taxon>
        <taxon>Agaricomycotina</taxon>
        <taxon>Agaricomycetes</taxon>
        <taxon>Russulales</taxon>
        <taxon>Bondarzewiaceae</taxon>
        <taxon>Bondarzewia</taxon>
    </lineage>
</organism>
<proteinExistence type="inferred from homology"/>
<evidence type="ECO:0000256" key="9">
    <source>
        <dbReference type="ARBA" id="ARBA00047974"/>
    </source>
</evidence>
<dbReference type="InterPro" id="IPR004006">
    <property type="entry name" value="DhaK_dom"/>
</dbReference>
<comment type="catalytic activity">
    <reaction evidence="10">
        <text>dihydroxyacetone + ATP = dihydroxyacetone phosphate + ADP + H(+)</text>
        <dbReference type="Rhea" id="RHEA:15773"/>
        <dbReference type="ChEBI" id="CHEBI:15378"/>
        <dbReference type="ChEBI" id="CHEBI:16016"/>
        <dbReference type="ChEBI" id="CHEBI:30616"/>
        <dbReference type="ChEBI" id="CHEBI:57642"/>
        <dbReference type="ChEBI" id="CHEBI:456216"/>
        <dbReference type="EC" id="2.7.1.29"/>
    </reaction>
</comment>
<evidence type="ECO:0000256" key="5">
    <source>
        <dbReference type="ARBA" id="ARBA00022741"/>
    </source>
</evidence>
<evidence type="ECO:0000256" key="4">
    <source>
        <dbReference type="ARBA" id="ARBA00022679"/>
    </source>
</evidence>
<comment type="catalytic activity">
    <reaction evidence="9">
        <text>D-glyceraldehyde + ATP = D-glyceraldehyde 3-phosphate + ADP + H(+)</text>
        <dbReference type="Rhea" id="RHEA:13941"/>
        <dbReference type="ChEBI" id="CHEBI:15378"/>
        <dbReference type="ChEBI" id="CHEBI:17378"/>
        <dbReference type="ChEBI" id="CHEBI:30616"/>
        <dbReference type="ChEBI" id="CHEBI:59776"/>
        <dbReference type="ChEBI" id="CHEBI:456216"/>
        <dbReference type="EC" id="2.7.1.28"/>
    </reaction>
</comment>
<comment type="caution">
    <text evidence="13">The sequence shown here is derived from an EMBL/GenBank/DDBJ whole genome shotgun (WGS) entry which is preliminary data.</text>
</comment>
<dbReference type="InterPro" id="IPR004007">
    <property type="entry name" value="DhaL_dom"/>
</dbReference>
<dbReference type="GO" id="GO:0005829">
    <property type="term" value="C:cytosol"/>
    <property type="evidence" value="ECO:0007669"/>
    <property type="project" value="TreeGrafter"/>
</dbReference>
<dbReference type="AlphaFoldDB" id="A0A4S4M6K4"/>
<dbReference type="SUPFAM" id="SSF101473">
    <property type="entry name" value="DhaL-like"/>
    <property type="match status" value="1"/>
</dbReference>
<accession>A0A4S4M6K4</accession>
<dbReference type="GO" id="GO:0019588">
    <property type="term" value="P:anaerobic glycerol catabolic process"/>
    <property type="evidence" value="ECO:0007669"/>
    <property type="project" value="UniProtKB-UniPathway"/>
</dbReference>
<reference evidence="13 14" key="1">
    <citation type="submission" date="2019-02" db="EMBL/GenBank/DDBJ databases">
        <title>Genome sequencing of the rare red list fungi Bondarzewia mesenterica.</title>
        <authorList>
            <person name="Buettner E."/>
            <person name="Kellner H."/>
        </authorList>
    </citation>
    <scope>NUCLEOTIDE SEQUENCE [LARGE SCALE GENOMIC DNA]</scope>
    <source>
        <strain evidence="13 14">DSM 108281</strain>
    </source>
</reference>
<dbReference type="Gene3D" id="3.40.50.10440">
    <property type="entry name" value="Dihydroxyacetone kinase, domain 1"/>
    <property type="match status" value="1"/>
</dbReference>
<name>A0A4S4M6K4_9AGAM</name>
<comment type="function">
    <text evidence="1">Catalyzes both the phosphorylation of dihydroxyacetone and of glyceraldehyde.</text>
</comment>
<evidence type="ECO:0000313" key="13">
    <source>
        <dbReference type="EMBL" id="THH20892.1"/>
    </source>
</evidence>
<comment type="similarity">
    <text evidence="3">Belongs to the dihydroxyacetone kinase (DAK) family.</text>
</comment>
<dbReference type="GO" id="GO:0004371">
    <property type="term" value="F:glycerone kinase activity"/>
    <property type="evidence" value="ECO:0007669"/>
    <property type="project" value="UniProtKB-EC"/>
</dbReference>
<evidence type="ECO:0000256" key="2">
    <source>
        <dbReference type="ARBA" id="ARBA00004778"/>
    </source>
</evidence>
<keyword evidence="5" id="KW-0547">Nucleotide-binding</keyword>
<evidence type="ECO:0000256" key="1">
    <source>
        <dbReference type="ARBA" id="ARBA00003264"/>
    </source>
</evidence>